<dbReference type="PANTHER" id="PTHR21503:SF48">
    <property type="entry name" value="F-BOX ASSOCIATED DOMAIN-CONTAINING PROTEIN-RELATED"/>
    <property type="match status" value="1"/>
</dbReference>
<feature type="domain" description="F-box" evidence="1">
    <location>
        <begin position="2"/>
        <end position="49"/>
    </location>
</feature>
<dbReference type="PROSITE" id="PS50181">
    <property type="entry name" value="FBOX"/>
    <property type="match status" value="1"/>
</dbReference>
<dbReference type="WBParaSite" id="Csp11.Scaffold630.g19096.t1">
    <property type="protein sequence ID" value="Csp11.Scaffold630.g19096.t1"/>
    <property type="gene ID" value="Csp11.Scaffold630.g19096"/>
</dbReference>
<evidence type="ECO:0000313" key="3">
    <source>
        <dbReference type="WBParaSite" id="Csp11.Scaffold630.g19096.t1"/>
    </source>
</evidence>
<sequence length="321" mass="38056">MVFALFRLPDVALEEVIKKFNPKEILFLTQTSLRARRLISRHRKSYSVEIEVNDELYGSFVEISSDHRETFIIHMKTRRRGFNTSWRFQRVVAVRYEGDSLVSRWKRKDTAVQEILDFLMEFFRIKQISFRFQGSIDTRSAVPIVENCISKNLKIENVEWPDRVSCKIAKRVLEASKSASNLNIEFESCSTIRFNDFHLFRMDQLEIWNVMWMTVENILALRNCKRIELRCVRLDESSINKILLELMENPGELQVVRLDTYKEGFKMEEVVKGLNVVRIDEGDNWRRQTYWLTGNNGIQLSVTKATRRIIVIERETSIRME</sequence>
<organism evidence="2 3">
    <name type="scientific">Caenorhabditis tropicalis</name>
    <dbReference type="NCBI Taxonomy" id="1561998"/>
    <lineage>
        <taxon>Eukaryota</taxon>
        <taxon>Metazoa</taxon>
        <taxon>Ecdysozoa</taxon>
        <taxon>Nematoda</taxon>
        <taxon>Chromadorea</taxon>
        <taxon>Rhabditida</taxon>
        <taxon>Rhabditina</taxon>
        <taxon>Rhabditomorpha</taxon>
        <taxon>Rhabditoidea</taxon>
        <taxon>Rhabditidae</taxon>
        <taxon>Peloderinae</taxon>
        <taxon>Caenorhabditis</taxon>
    </lineage>
</organism>
<keyword evidence="2" id="KW-1185">Reference proteome</keyword>
<protein>
    <submittedName>
        <fullName evidence="3">F-box domain-containing protein</fullName>
    </submittedName>
</protein>
<dbReference type="InterPro" id="IPR001810">
    <property type="entry name" value="F-box_dom"/>
</dbReference>
<accession>A0A1I7UT64</accession>
<dbReference type="AlphaFoldDB" id="A0A1I7UT64"/>
<name>A0A1I7UT64_9PELO</name>
<proteinExistence type="predicted"/>
<reference evidence="3" key="1">
    <citation type="submission" date="2016-11" db="UniProtKB">
        <authorList>
            <consortium name="WormBaseParasite"/>
        </authorList>
    </citation>
    <scope>IDENTIFICATION</scope>
</reference>
<dbReference type="PANTHER" id="PTHR21503">
    <property type="entry name" value="F-BOX-CONTAINING HYPOTHETICAL PROTEIN C.ELEGANS"/>
    <property type="match status" value="1"/>
</dbReference>
<evidence type="ECO:0000313" key="2">
    <source>
        <dbReference type="Proteomes" id="UP000095282"/>
    </source>
</evidence>
<evidence type="ECO:0000259" key="1">
    <source>
        <dbReference type="PROSITE" id="PS50181"/>
    </source>
</evidence>
<dbReference type="Proteomes" id="UP000095282">
    <property type="component" value="Unplaced"/>
</dbReference>
<dbReference type="eggNOG" id="ENOG502TKBC">
    <property type="taxonomic scope" value="Eukaryota"/>
</dbReference>
<dbReference type="Pfam" id="PF00646">
    <property type="entry name" value="F-box"/>
    <property type="match status" value="1"/>
</dbReference>